<keyword evidence="6" id="KW-1185">Reference proteome</keyword>
<dbReference type="Proteomes" id="UP000517712">
    <property type="component" value="Unassembled WGS sequence"/>
</dbReference>
<evidence type="ECO:0000313" key="5">
    <source>
        <dbReference type="EMBL" id="MBB5742544.1"/>
    </source>
</evidence>
<dbReference type="EMBL" id="JACHMU010000001">
    <property type="protein sequence ID" value="MBB5742544.1"/>
    <property type="molecule type" value="Genomic_DNA"/>
</dbReference>
<dbReference type="GO" id="GO:0003700">
    <property type="term" value="F:DNA-binding transcription factor activity"/>
    <property type="evidence" value="ECO:0007669"/>
    <property type="project" value="InterPro"/>
</dbReference>
<sequence length="292" mass="31426">MSLVVTPAPERRDRADALERLLEELSVSIRSQHRILASDDQAIVLEPGGIALIYMLSGEARLPRDAGLPDIVSAGDAVLTSGHRAISLQVRAGAGVLVTNLALNDDAAHLNDLLPAAAWVRRFDDLEPGVAALAHHMGIQPTTAASRYGDPVICRMMATMLLQAMVRAWTVAGCAPEGWPSRTGDPFLDRVVAAVRDDPGHAWTVEEMASVAALSRSVFAERFHAVIGRSPAGYVTEVRMEAAKRMLDAGRSVSDTSRSLGYGSDEGFSRAFRRATGAPPSRWRTRREAVLV</sequence>
<dbReference type="InterPro" id="IPR050204">
    <property type="entry name" value="AraC_XylS_family_regulators"/>
</dbReference>
<dbReference type="GO" id="GO:0043565">
    <property type="term" value="F:sequence-specific DNA binding"/>
    <property type="evidence" value="ECO:0007669"/>
    <property type="project" value="InterPro"/>
</dbReference>
<dbReference type="InterPro" id="IPR018062">
    <property type="entry name" value="HTH_AraC-typ_CS"/>
</dbReference>
<dbReference type="Gene3D" id="1.10.10.60">
    <property type="entry name" value="Homeodomain-like"/>
    <property type="match status" value="2"/>
</dbReference>
<dbReference type="RefSeq" id="WP_184282030.1">
    <property type="nucleotide sequence ID" value="NZ_BAAAPG010000001.1"/>
</dbReference>
<evidence type="ECO:0000256" key="3">
    <source>
        <dbReference type="ARBA" id="ARBA00023163"/>
    </source>
</evidence>
<name>A0A7W9FCS4_9MICO</name>
<proteinExistence type="predicted"/>
<comment type="caution">
    <text evidence="5">The sequence shown here is derived from an EMBL/GenBank/DDBJ whole genome shotgun (WGS) entry which is preliminary data.</text>
</comment>
<reference evidence="5 6" key="1">
    <citation type="submission" date="2020-08" db="EMBL/GenBank/DDBJ databases">
        <title>Sequencing the genomes of 1000 actinobacteria strains.</title>
        <authorList>
            <person name="Klenk H.-P."/>
        </authorList>
    </citation>
    <scope>NUCLEOTIDE SEQUENCE [LARGE SCALE GENOMIC DNA]</scope>
    <source>
        <strain evidence="5 6">DSM 24823</strain>
    </source>
</reference>
<dbReference type="PANTHER" id="PTHR46796">
    <property type="entry name" value="HTH-TYPE TRANSCRIPTIONAL ACTIVATOR RHAS-RELATED"/>
    <property type="match status" value="1"/>
</dbReference>
<keyword evidence="1" id="KW-0805">Transcription regulation</keyword>
<evidence type="ECO:0000256" key="2">
    <source>
        <dbReference type="ARBA" id="ARBA00023125"/>
    </source>
</evidence>
<keyword evidence="3" id="KW-0804">Transcription</keyword>
<organism evidence="5 6">
    <name type="scientific">Microbacterium ginsengiterrae</name>
    <dbReference type="NCBI Taxonomy" id="546115"/>
    <lineage>
        <taxon>Bacteria</taxon>
        <taxon>Bacillati</taxon>
        <taxon>Actinomycetota</taxon>
        <taxon>Actinomycetes</taxon>
        <taxon>Micrococcales</taxon>
        <taxon>Microbacteriaceae</taxon>
        <taxon>Microbacterium</taxon>
    </lineage>
</organism>
<protein>
    <submittedName>
        <fullName evidence="5">AraC-like DNA-binding protein</fullName>
    </submittedName>
</protein>
<dbReference type="InterPro" id="IPR009057">
    <property type="entry name" value="Homeodomain-like_sf"/>
</dbReference>
<evidence type="ECO:0000256" key="1">
    <source>
        <dbReference type="ARBA" id="ARBA00023015"/>
    </source>
</evidence>
<dbReference type="PROSITE" id="PS01124">
    <property type="entry name" value="HTH_ARAC_FAMILY_2"/>
    <property type="match status" value="1"/>
</dbReference>
<dbReference type="SUPFAM" id="SSF46689">
    <property type="entry name" value="Homeodomain-like"/>
    <property type="match status" value="2"/>
</dbReference>
<dbReference type="InterPro" id="IPR018060">
    <property type="entry name" value="HTH_AraC"/>
</dbReference>
<dbReference type="PROSITE" id="PS00041">
    <property type="entry name" value="HTH_ARAC_FAMILY_1"/>
    <property type="match status" value="1"/>
</dbReference>
<keyword evidence="2 5" id="KW-0238">DNA-binding</keyword>
<evidence type="ECO:0000313" key="6">
    <source>
        <dbReference type="Proteomes" id="UP000517712"/>
    </source>
</evidence>
<dbReference type="SMART" id="SM00342">
    <property type="entry name" value="HTH_ARAC"/>
    <property type="match status" value="1"/>
</dbReference>
<gene>
    <name evidence="5" type="ORF">HD600_001041</name>
</gene>
<feature type="domain" description="HTH araC/xylS-type" evidence="4">
    <location>
        <begin position="189"/>
        <end position="286"/>
    </location>
</feature>
<dbReference type="Pfam" id="PF12833">
    <property type="entry name" value="HTH_18"/>
    <property type="match status" value="1"/>
</dbReference>
<dbReference type="AlphaFoldDB" id="A0A7W9FCS4"/>
<accession>A0A7W9FCS4</accession>
<evidence type="ECO:0000259" key="4">
    <source>
        <dbReference type="PROSITE" id="PS01124"/>
    </source>
</evidence>
<dbReference type="PANTHER" id="PTHR46796:SF7">
    <property type="entry name" value="ARAC FAMILY TRANSCRIPTIONAL REGULATOR"/>
    <property type="match status" value="1"/>
</dbReference>